<dbReference type="EnsemblMetazoa" id="ACOM035563-RA">
    <property type="protein sequence ID" value="ACOM035563-PA.1"/>
    <property type="gene ID" value="ACOM035563"/>
</dbReference>
<keyword evidence="1" id="KW-1133">Transmembrane helix</keyword>
<evidence type="ECO:0000313" key="2">
    <source>
        <dbReference type="EnsemblMetazoa" id="ACOM035563-PA.1"/>
    </source>
</evidence>
<keyword evidence="1" id="KW-0472">Membrane</keyword>
<protein>
    <submittedName>
        <fullName evidence="2">Uncharacterized protein</fullName>
    </submittedName>
</protein>
<name>A0A8W7PPQ9_ANOCL</name>
<proteinExistence type="predicted"/>
<organism evidence="2">
    <name type="scientific">Anopheles coluzzii</name>
    <name type="common">African malaria mosquito</name>
    <dbReference type="NCBI Taxonomy" id="1518534"/>
    <lineage>
        <taxon>Eukaryota</taxon>
        <taxon>Metazoa</taxon>
        <taxon>Ecdysozoa</taxon>
        <taxon>Arthropoda</taxon>
        <taxon>Hexapoda</taxon>
        <taxon>Insecta</taxon>
        <taxon>Pterygota</taxon>
        <taxon>Neoptera</taxon>
        <taxon>Endopterygota</taxon>
        <taxon>Diptera</taxon>
        <taxon>Nematocera</taxon>
        <taxon>Culicoidea</taxon>
        <taxon>Culicidae</taxon>
        <taxon>Anophelinae</taxon>
        <taxon>Anopheles</taxon>
    </lineage>
</organism>
<accession>A0A8W7PPQ9</accession>
<keyword evidence="1" id="KW-0812">Transmembrane</keyword>
<dbReference type="AlphaFoldDB" id="A0A8W7PPQ9"/>
<feature type="transmembrane region" description="Helical" evidence="1">
    <location>
        <begin position="40"/>
        <end position="63"/>
    </location>
</feature>
<dbReference type="Proteomes" id="UP000075882">
    <property type="component" value="Unassembled WGS sequence"/>
</dbReference>
<sequence>MYILVLLSHEYDTEASKACSNQIVVSYNHNFCKIHLKMKLFQVFLILCGLIASTLAVPGPLLLKKVIVKQPIFVKPAPVIVHRPIVVRKFASRGGWW</sequence>
<reference evidence="2" key="1">
    <citation type="submission" date="2022-08" db="UniProtKB">
        <authorList>
            <consortium name="EnsemblMetazoa"/>
        </authorList>
    </citation>
    <scope>IDENTIFICATION</scope>
</reference>
<evidence type="ECO:0000256" key="1">
    <source>
        <dbReference type="SAM" id="Phobius"/>
    </source>
</evidence>